<dbReference type="InParanoid" id="A0A1E1JSV7"/>
<organism evidence="1 2">
    <name type="scientific">Rhynchosporium graminicola</name>
    <dbReference type="NCBI Taxonomy" id="2792576"/>
    <lineage>
        <taxon>Eukaryota</taxon>
        <taxon>Fungi</taxon>
        <taxon>Dikarya</taxon>
        <taxon>Ascomycota</taxon>
        <taxon>Pezizomycotina</taxon>
        <taxon>Leotiomycetes</taxon>
        <taxon>Helotiales</taxon>
        <taxon>Ploettnerulaceae</taxon>
        <taxon>Rhynchosporium</taxon>
    </lineage>
</organism>
<dbReference type="EMBL" id="FJUW01000002">
    <property type="protein sequence ID" value="CZS88873.1"/>
    <property type="molecule type" value="Genomic_DNA"/>
</dbReference>
<sequence length="93" mass="10421">MAKNTRDDIDLGSRNLLSNDSNKQSRVALLHLPLGHRAFVGFMEVQQSREFVSTLRIGYNARGSFISNGKYLTVGKPSRYQTQKGHPSCHICV</sequence>
<comment type="caution">
    <text evidence="1">The sequence shown here is derived from an EMBL/GenBank/DDBJ whole genome shotgun (WGS) entry which is preliminary data.</text>
</comment>
<reference evidence="2" key="1">
    <citation type="submission" date="2016-03" db="EMBL/GenBank/DDBJ databases">
        <authorList>
            <person name="Ploux O."/>
        </authorList>
    </citation>
    <scope>NUCLEOTIDE SEQUENCE [LARGE SCALE GENOMIC DNA]</scope>
    <source>
        <strain evidence="2">UK7</strain>
    </source>
</reference>
<protein>
    <submittedName>
        <fullName evidence="1">Uncharacterized protein</fullName>
    </submittedName>
</protein>
<dbReference type="AlphaFoldDB" id="A0A1E1JSV7"/>
<keyword evidence="2" id="KW-1185">Reference proteome</keyword>
<dbReference type="Proteomes" id="UP000178129">
    <property type="component" value="Unassembled WGS sequence"/>
</dbReference>
<accession>A0A1E1JSV7</accession>
<evidence type="ECO:0000313" key="2">
    <source>
        <dbReference type="Proteomes" id="UP000178129"/>
    </source>
</evidence>
<proteinExistence type="predicted"/>
<evidence type="ECO:0000313" key="1">
    <source>
        <dbReference type="EMBL" id="CZS88873.1"/>
    </source>
</evidence>
<name>A0A1E1JSV7_9HELO</name>
<gene>
    <name evidence="1" type="ORF">RCO7_14131</name>
</gene>